<dbReference type="PATRIC" id="fig|43658.5.peg.4443"/>
<reference evidence="5 7" key="2">
    <citation type="submission" date="2018-01" db="EMBL/GenBank/DDBJ databases">
        <title>Co-occurrence of chitin degradation, pigmentation and bioactivity in marine Pseudoalteromonas.</title>
        <authorList>
            <person name="Paulsen S."/>
            <person name="Gram L."/>
            <person name="Machado H."/>
        </authorList>
    </citation>
    <scope>NUCLEOTIDE SEQUENCE [LARGE SCALE GENOMIC DNA]</scope>
    <source>
        <strain evidence="5 7">S1946</strain>
    </source>
</reference>
<evidence type="ECO:0000313" key="4">
    <source>
        <dbReference type="EMBL" id="KJZ05977.1"/>
    </source>
</evidence>
<dbReference type="Proteomes" id="UP000292345">
    <property type="component" value="Unassembled WGS sequence"/>
</dbReference>
<keyword evidence="6" id="KW-1185">Reference proteome</keyword>
<keyword evidence="2" id="KW-0175">Coiled coil</keyword>
<dbReference type="PANTHER" id="PTHR36508:SF1">
    <property type="entry name" value="PROTEIN SLYX"/>
    <property type="match status" value="1"/>
</dbReference>
<dbReference type="RefSeq" id="WP_046006934.1">
    <property type="nucleotide sequence ID" value="NZ_JXYA01000058.1"/>
</dbReference>
<proteinExistence type="inferred from homology"/>
<comment type="caution">
    <text evidence="4">The sequence shown here is derived from an EMBL/GenBank/DDBJ whole genome shotgun (WGS) entry which is preliminary data.</text>
</comment>
<evidence type="ECO:0000313" key="7">
    <source>
        <dbReference type="Proteomes" id="UP000292345"/>
    </source>
</evidence>
<dbReference type="HAMAP" id="MF_00715">
    <property type="entry name" value="SlyX"/>
    <property type="match status" value="1"/>
</dbReference>
<evidence type="ECO:0000256" key="2">
    <source>
        <dbReference type="SAM" id="Coils"/>
    </source>
</evidence>
<accession>A0A0F4QH42</accession>
<gene>
    <name evidence="1" type="primary">slyX</name>
    <name evidence="5" type="ORF">C3B51_20390</name>
    <name evidence="4" type="ORF">TW77_21090</name>
</gene>
<organism evidence="4 6">
    <name type="scientific">Pseudoalteromonas rubra</name>
    <dbReference type="NCBI Taxonomy" id="43658"/>
    <lineage>
        <taxon>Bacteria</taxon>
        <taxon>Pseudomonadati</taxon>
        <taxon>Pseudomonadota</taxon>
        <taxon>Gammaproteobacteria</taxon>
        <taxon>Alteromonadales</taxon>
        <taxon>Pseudoalteromonadaceae</taxon>
        <taxon>Pseudoalteromonas</taxon>
    </lineage>
</organism>
<reference evidence="4 6" key="1">
    <citation type="journal article" date="2015" name="BMC Genomics">
        <title>Genome mining reveals unlocked bioactive potential of marine Gram-negative bacteria.</title>
        <authorList>
            <person name="Machado H."/>
            <person name="Sonnenschein E.C."/>
            <person name="Melchiorsen J."/>
            <person name="Gram L."/>
        </authorList>
    </citation>
    <scope>NUCLEOTIDE SEQUENCE [LARGE SCALE GENOMIC DNA]</scope>
    <source>
        <strain evidence="4 6">S2471</strain>
    </source>
</reference>
<dbReference type="Gene3D" id="1.20.5.300">
    <property type="match status" value="1"/>
</dbReference>
<evidence type="ECO:0000256" key="3">
    <source>
        <dbReference type="SAM" id="MobiDB-lite"/>
    </source>
</evidence>
<dbReference type="Pfam" id="PF04102">
    <property type="entry name" value="SlyX"/>
    <property type="match status" value="1"/>
</dbReference>
<dbReference type="EMBL" id="JXYA01000058">
    <property type="protein sequence ID" value="KJZ05977.1"/>
    <property type="molecule type" value="Genomic_DNA"/>
</dbReference>
<dbReference type="EMBL" id="PPUZ01000075">
    <property type="protein sequence ID" value="RZM73937.1"/>
    <property type="molecule type" value="Genomic_DNA"/>
</dbReference>
<feature type="region of interest" description="Disordered" evidence="3">
    <location>
        <begin position="51"/>
        <end position="70"/>
    </location>
</feature>
<feature type="coiled-coil region" evidence="2">
    <location>
        <begin position="1"/>
        <end position="49"/>
    </location>
</feature>
<name>A0A0F4QH42_9GAMM</name>
<dbReference type="Proteomes" id="UP000033452">
    <property type="component" value="Unassembled WGS sequence"/>
</dbReference>
<comment type="similarity">
    <text evidence="1">Belongs to the SlyX family.</text>
</comment>
<evidence type="ECO:0000313" key="6">
    <source>
        <dbReference type="Proteomes" id="UP000033452"/>
    </source>
</evidence>
<evidence type="ECO:0000313" key="5">
    <source>
        <dbReference type="EMBL" id="RZM73937.1"/>
    </source>
</evidence>
<dbReference type="AlphaFoldDB" id="A0A0F4QH42"/>
<evidence type="ECO:0000256" key="1">
    <source>
        <dbReference type="HAMAP-Rule" id="MF_00715"/>
    </source>
</evidence>
<sequence>MTELEDRVNELEAKVAFQDETIETLNNELSAHQVRLAKMQRQIELLAEKIKEGRDPGMMPQHQEPPPPHY</sequence>
<dbReference type="InterPro" id="IPR007236">
    <property type="entry name" value="SlyX"/>
</dbReference>
<dbReference type="OrthoDB" id="5771733at2"/>
<protein>
    <recommendedName>
        <fullName evidence="1">Protein SlyX homolog</fullName>
    </recommendedName>
</protein>
<dbReference type="PANTHER" id="PTHR36508">
    <property type="entry name" value="PROTEIN SLYX"/>
    <property type="match status" value="1"/>
</dbReference>